<dbReference type="EMBL" id="KF900572">
    <property type="protein sequence ID" value="AIE99779.1"/>
    <property type="molecule type" value="Genomic_DNA"/>
</dbReference>
<evidence type="ECO:0000313" key="1">
    <source>
        <dbReference type="EMBL" id="AIE99779.1"/>
    </source>
</evidence>
<name>A0A075G8U5_9ARCH</name>
<reference evidence="1" key="1">
    <citation type="journal article" date="2014" name="Genome Biol. Evol.">
        <title>Pangenome evidence for extensive interdomain horizontal transfer affecting lineage core and shell genes in uncultured planktonic thaumarchaeota and euryarchaeota.</title>
        <authorList>
            <person name="Deschamps P."/>
            <person name="Zivanovic Y."/>
            <person name="Moreira D."/>
            <person name="Rodriguez-Valera F."/>
            <person name="Lopez-Garcia P."/>
        </authorList>
    </citation>
    <scope>NUCLEOTIDE SEQUENCE</scope>
</reference>
<proteinExistence type="predicted"/>
<protein>
    <submittedName>
        <fullName evidence="1">Uncharacterized protein</fullName>
    </submittedName>
</protein>
<accession>A0A075G8U5</accession>
<dbReference type="AlphaFoldDB" id="A0A075G8U5"/>
<organism evidence="1">
    <name type="scientific">uncultured marine thaumarchaeote KM3_11_C04</name>
    <dbReference type="NCBI Taxonomy" id="1455990"/>
    <lineage>
        <taxon>Archaea</taxon>
        <taxon>Nitrososphaerota</taxon>
        <taxon>environmental samples</taxon>
    </lineage>
</organism>
<sequence length="87" mass="10537">MDFFVKLCQQYQQEEEPVLEKSKRHQHGLAQNIKKLKQRKMSEEQYRLEEEPVLEKLRLPNQRLVKRENQVLDLVEDMLVADIIIFS</sequence>